<proteinExistence type="predicted"/>
<comment type="caution">
    <text evidence="1">The sequence shown here is derived from an EMBL/GenBank/DDBJ whole genome shotgun (WGS) entry which is preliminary data.</text>
</comment>
<reference evidence="1 2" key="1">
    <citation type="submission" date="2024-09" db="EMBL/GenBank/DDBJ databases">
        <authorList>
            <person name="Zhang Z.-H."/>
        </authorList>
    </citation>
    <scope>NUCLEOTIDE SEQUENCE [LARGE SCALE GENOMIC DNA]</scope>
    <source>
        <strain evidence="1 2">HHTR114</strain>
    </source>
</reference>
<dbReference type="RefSeq" id="WP_379878581.1">
    <property type="nucleotide sequence ID" value="NZ_JBHPON010000001.1"/>
</dbReference>
<dbReference type="EMBL" id="JBHPON010000001">
    <property type="protein sequence ID" value="MFC6035814.1"/>
    <property type="molecule type" value="Genomic_DNA"/>
</dbReference>
<dbReference type="InterPro" id="IPR029063">
    <property type="entry name" value="SAM-dependent_MTases_sf"/>
</dbReference>
<accession>A0ABW1KV15</accession>
<sequence length="203" mass="22331">MKTKPSNAGYAGEAEDLLRRYEALTFEEVHESVLHLLPETPSRILEIGAGTGRDAAAFARRGHKVTAVEPTSALREPAMVLHPEPEIEWIDDSLPALASLKEHSGVFDLVMLTAVWMHLDAQERAEGMDELARLAAPGAKIMFLLRHGPVPEGRRMYDVSGEETAVLGAPYGLRPVFSMRHDAITENNRKAGATWTRLVLTKA</sequence>
<dbReference type="Gene3D" id="3.40.50.150">
    <property type="entry name" value="Vaccinia Virus protein VP39"/>
    <property type="match status" value="1"/>
</dbReference>
<dbReference type="EC" id="2.1.1.64" evidence="1"/>
<dbReference type="Proteomes" id="UP001596116">
    <property type="component" value="Unassembled WGS sequence"/>
</dbReference>
<dbReference type="GO" id="GO:0032259">
    <property type="term" value="P:methylation"/>
    <property type="evidence" value="ECO:0007669"/>
    <property type="project" value="UniProtKB-KW"/>
</dbReference>
<dbReference type="SUPFAM" id="SSF53335">
    <property type="entry name" value="S-adenosyl-L-methionine-dependent methyltransferases"/>
    <property type="match status" value="1"/>
</dbReference>
<dbReference type="CDD" id="cd02440">
    <property type="entry name" value="AdoMet_MTases"/>
    <property type="match status" value="1"/>
</dbReference>
<gene>
    <name evidence="1" type="ORF">ACFMB1_09685</name>
</gene>
<dbReference type="GO" id="GO:0102208">
    <property type="term" value="F:2-polyprenyl-6-hydroxyphenol methylase activity"/>
    <property type="evidence" value="ECO:0007669"/>
    <property type="project" value="UniProtKB-EC"/>
</dbReference>
<dbReference type="Pfam" id="PF13489">
    <property type="entry name" value="Methyltransf_23"/>
    <property type="match status" value="1"/>
</dbReference>
<keyword evidence="1" id="KW-0489">Methyltransferase</keyword>
<dbReference type="GO" id="GO:0061542">
    <property type="term" value="F:3-demethylubiquinol 3-O-methyltransferase activity"/>
    <property type="evidence" value="ECO:0007669"/>
    <property type="project" value="UniProtKB-EC"/>
</dbReference>
<evidence type="ECO:0000313" key="2">
    <source>
        <dbReference type="Proteomes" id="UP001596116"/>
    </source>
</evidence>
<keyword evidence="1" id="KW-0808">Transferase</keyword>
<organism evidence="1 2">
    <name type="scientific">Hyphococcus aureus</name>
    <dbReference type="NCBI Taxonomy" id="2666033"/>
    <lineage>
        <taxon>Bacteria</taxon>
        <taxon>Pseudomonadati</taxon>
        <taxon>Pseudomonadota</taxon>
        <taxon>Alphaproteobacteria</taxon>
        <taxon>Parvularculales</taxon>
        <taxon>Parvularculaceae</taxon>
        <taxon>Hyphococcus</taxon>
    </lineage>
</organism>
<keyword evidence="2" id="KW-1185">Reference proteome</keyword>
<protein>
    <submittedName>
        <fullName evidence="1">Class I SAM-dependent methyltransferase</fullName>
        <ecNumber evidence="1">2.1.1.222</ecNumber>
        <ecNumber evidence="1">2.1.1.64</ecNumber>
    </submittedName>
</protein>
<evidence type="ECO:0000313" key="1">
    <source>
        <dbReference type="EMBL" id="MFC6035814.1"/>
    </source>
</evidence>
<name>A0ABW1KV15_9PROT</name>
<dbReference type="EC" id="2.1.1.222" evidence="1"/>